<dbReference type="Proteomes" id="UP000558475">
    <property type="component" value="Unassembled WGS sequence"/>
</dbReference>
<evidence type="ECO:0000313" key="2">
    <source>
        <dbReference type="Proteomes" id="UP000558475"/>
    </source>
</evidence>
<evidence type="ECO:0000313" key="1">
    <source>
        <dbReference type="EMBL" id="NKW09823.1"/>
    </source>
</evidence>
<dbReference type="EMBL" id="JAAXZB010000001">
    <property type="protein sequence ID" value="NKW09823.1"/>
    <property type="molecule type" value="Genomic_DNA"/>
</dbReference>
<reference evidence="1 2" key="1">
    <citation type="submission" date="2020-04" db="EMBL/GenBank/DDBJ databases">
        <title>Whole genome sequencing of clinical and environmental type strains of Ochrobactrum.</title>
        <authorList>
            <person name="Dharne M."/>
        </authorList>
    </citation>
    <scope>NUCLEOTIDE SEQUENCE [LARGE SCALE GENOMIC DNA]</scope>
    <source>
        <strain evidence="1 2">DSM 13340</strain>
    </source>
</reference>
<name>A0A7X6FT12_9HYPH</name>
<accession>A0A7X6FT12</accession>
<protein>
    <submittedName>
        <fullName evidence="1">Uncharacterized protein</fullName>
    </submittedName>
</protein>
<dbReference type="AlphaFoldDB" id="A0A7X6FT12"/>
<gene>
    <name evidence="1" type="ORF">HGG76_10450</name>
</gene>
<comment type="caution">
    <text evidence="1">The sequence shown here is derived from an EMBL/GenBank/DDBJ whole genome shotgun (WGS) entry which is preliminary data.</text>
</comment>
<proteinExistence type="predicted"/>
<sequence>MIESGRFTADHILRDKRAKMGFPTVNEILERAEGRRGVLVPQHWQRSRISSCW</sequence>
<organism evidence="1 2">
    <name type="scientific">Brucella tritici</name>
    <dbReference type="NCBI Taxonomy" id="94626"/>
    <lineage>
        <taxon>Bacteria</taxon>
        <taxon>Pseudomonadati</taxon>
        <taxon>Pseudomonadota</taxon>
        <taxon>Alphaproteobacteria</taxon>
        <taxon>Hyphomicrobiales</taxon>
        <taxon>Brucellaceae</taxon>
        <taxon>Brucella/Ochrobactrum group</taxon>
        <taxon>Brucella</taxon>
    </lineage>
</organism>